<evidence type="ECO:0000313" key="10">
    <source>
        <dbReference type="EMBL" id="KAG2215359.1"/>
    </source>
</evidence>
<evidence type="ECO:0000313" key="11">
    <source>
        <dbReference type="Proteomes" id="UP000650833"/>
    </source>
</evidence>
<dbReference type="PANTHER" id="PTHR12363:SF33">
    <property type="entry name" value="IMPORTIN-13"/>
    <property type="match status" value="1"/>
</dbReference>
<comment type="subunit">
    <text evidence="3">Interacts with UBC9, RAN, RBM8A, eIF-1A and PAX6.</text>
</comment>
<keyword evidence="11" id="KW-1185">Reference proteome</keyword>
<dbReference type="Pfam" id="PF08389">
    <property type="entry name" value="Xpo1"/>
    <property type="match status" value="1"/>
</dbReference>
<dbReference type="InterPro" id="IPR040520">
    <property type="entry name" value="Importin_rep_3"/>
</dbReference>
<keyword evidence="5" id="KW-0813">Transport</keyword>
<dbReference type="SMART" id="SM00913">
    <property type="entry name" value="IBN_N"/>
    <property type="match status" value="1"/>
</dbReference>
<dbReference type="Gene3D" id="1.25.10.10">
    <property type="entry name" value="Leucine-rich Repeat Variant"/>
    <property type="match status" value="1"/>
</dbReference>
<evidence type="ECO:0000256" key="7">
    <source>
        <dbReference type="ARBA" id="ARBA00022927"/>
    </source>
</evidence>
<keyword evidence="7" id="KW-0653">Protein transport</keyword>
<comment type="caution">
    <text evidence="10">The sequence shown here is derived from an EMBL/GenBank/DDBJ whole genome shotgun (WGS) entry which is preliminary data.</text>
</comment>
<dbReference type="OrthoDB" id="2016913at2759"/>
<dbReference type="GO" id="GO:0031267">
    <property type="term" value="F:small GTPase binding"/>
    <property type="evidence" value="ECO:0007669"/>
    <property type="project" value="InterPro"/>
</dbReference>
<dbReference type="Pfam" id="PF18773">
    <property type="entry name" value="Importin_rep"/>
    <property type="match status" value="1"/>
</dbReference>
<dbReference type="PANTHER" id="PTHR12363">
    <property type="entry name" value="TRANSPORTIN 3 AND IMPORTIN 13"/>
    <property type="match status" value="1"/>
</dbReference>
<dbReference type="Pfam" id="PF03810">
    <property type="entry name" value="IBN_N"/>
    <property type="match status" value="1"/>
</dbReference>
<dbReference type="GO" id="GO:0006606">
    <property type="term" value="P:protein import into nucleus"/>
    <property type="evidence" value="ECO:0007669"/>
    <property type="project" value="TreeGrafter"/>
</dbReference>
<evidence type="ECO:0000256" key="1">
    <source>
        <dbReference type="ARBA" id="ARBA00004123"/>
    </source>
</evidence>
<dbReference type="InterPro" id="IPR057942">
    <property type="entry name" value="TPR_TNPO3_IPO13_3rd"/>
</dbReference>
<dbReference type="AlphaFoldDB" id="A0A8H7RQR4"/>
<dbReference type="EMBL" id="JAEPRC010000009">
    <property type="protein sequence ID" value="KAG2215359.1"/>
    <property type="molecule type" value="Genomic_DNA"/>
</dbReference>
<evidence type="ECO:0000256" key="5">
    <source>
        <dbReference type="ARBA" id="ARBA00022448"/>
    </source>
</evidence>
<dbReference type="InterPro" id="IPR011989">
    <property type="entry name" value="ARM-like"/>
</dbReference>
<dbReference type="GO" id="GO:0005634">
    <property type="term" value="C:nucleus"/>
    <property type="evidence" value="ECO:0007669"/>
    <property type="project" value="UniProtKB-SubCell"/>
</dbReference>
<dbReference type="GO" id="GO:0005737">
    <property type="term" value="C:cytoplasm"/>
    <property type="evidence" value="ECO:0007669"/>
    <property type="project" value="TreeGrafter"/>
</dbReference>
<dbReference type="Pfam" id="PF18806">
    <property type="entry name" value="Importin_rep_3"/>
    <property type="match status" value="1"/>
</dbReference>
<dbReference type="InterPro" id="IPR013598">
    <property type="entry name" value="Exportin-1/Importin-b-like"/>
</dbReference>
<reference evidence="10" key="1">
    <citation type="submission" date="2020-12" db="EMBL/GenBank/DDBJ databases">
        <title>Metabolic potential, ecology and presence of endohyphal bacteria is reflected in genomic diversity of Mucoromycotina.</title>
        <authorList>
            <person name="Muszewska A."/>
            <person name="Okrasinska A."/>
            <person name="Steczkiewicz K."/>
            <person name="Drgas O."/>
            <person name="Orlowska M."/>
            <person name="Perlinska-Lenart U."/>
            <person name="Aleksandrzak-Piekarczyk T."/>
            <person name="Szatraj K."/>
            <person name="Zielenkiewicz U."/>
            <person name="Pilsyk S."/>
            <person name="Malc E."/>
            <person name="Mieczkowski P."/>
            <person name="Kruszewska J.S."/>
            <person name="Biernat P."/>
            <person name="Pawlowska J."/>
        </authorList>
    </citation>
    <scope>NUCLEOTIDE SEQUENCE</scope>
    <source>
        <strain evidence="10">CBS 226.32</strain>
    </source>
</reference>
<comment type="similarity">
    <text evidence="2">Belongs to the importin beta family.</text>
</comment>
<gene>
    <name evidence="10" type="ORF">INT46_011729</name>
</gene>
<feature type="domain" description="Importin N-terminal" evidence="9">
    <location>
        <begin position="28"/>
        <end position="93"/>
    </location>
</feature>
<dbReference type="Pfam" id="PF24140">
    <property type="entry name" value="TPR_TNPO3_IPO13_3rd"/>
    <property type="match status" value="1"/>
</dbReference>
<evidence type="ECO:0000256" key="4">
    <source>
        <dbReference type="ARBA" id="ARBA00016020"/>
    </source>
</evidence>
<evidence type="ECO:0000256" key="3">
    <source>
        <dbReference type="ARBA" id="ARBA00011422"/>
    </source>
</evidence>
<evidence type="ECO:0000256" key="2">
    <source>
        <dbReference type="ARBA" id="ARBA00007991"/>
    </source>
</evidence>
<evidence type="ECO:0000259" key="9">
    <source>
        <dbReference type="PROSITE" id="PS50166"/>
    </source>
</evidence>
<evidence type="ECO:0000256" key="8">
    <source>
        <dbReference type="ARBA" id="ARBA00023242"/>
    </source>
</evidence>
<proteinExistence type="inferred from homology"/>
<evidence type="ECO:0000256" key="6">
    <source>
        <dbReference type="ARBA" id="ARBA00022737"/>
    </source>
</evidence>
<dbReference type="Proteomes" id="UP000650833">
    <property type="component" value="Unassembled WGS sequence"/>
</dbReference>
<sequence>MSSPTISQVERLVDELYSSNDALVAKQIQEQLQTLQKQPYAWEIASQLLASQSNQCQFFGAHTFQVKITRDWETLPEDRVDWLKNELLGWIVRLCGGPAFVTTKLCLALIAFAFHTAPNQWPHFISTTVEALQLASHTYGVPADMINLTILEFFTLVPEEVSNSNVMGGRKLQLIGELKENTALVLSTISSFLYNATTTEIQLKSLRCLQSWIQYGFNLEEAYPILQKVMSLLGDTDLFESAVDVLLESMQQSAWSRYQNYRNELLTCFTSDAMKEKFETCIAEEDEETARLIAKLLTTFGETYTDYIVSQLARPDIYWLMTMIIRLTGFEGFFPIDQEVTEITLNFWYIMQETLFDECILPVKQSAPSNQDNETEKLWKFNCGQAALAIYRELVEILTKDACYPDESTWESWNKDIKDKFKIWRRDLGDTMINPYYVLRDEMLAILLEHIVYILNQWTSLPNAPQNLEATFFCLKSISEEITNDENVHIARFFGPEVLGRLPINCGNRLKSTILILMGSLAEWLKSHPQYLGSVMNYIVPCLSDSQLAPAASSAFADICDTCRESLVDELDGLMHVYAAMTSSNIKPNIMQKVVESVADVIQVLPPDRSMGPLMSLTGDILQGISKALANIEKNPQDSHDAALVQLQYLSACCRGIQSPNDDYQSLNERNSVYDAFASGQLLALYAHIDGFNQVTYAIRESSSQIARVWGADEQIAKALSTFLDQGMRSTSPLLSLNFMDLAALVESSYSAAPFSCWLDTASFMMTVYGGHQMHFERLRDLLGVITTKTLEFIHGTEAMEHYPDIVDSYFGLLSRAITRCPLAFYHLPPTMINTIFLFVIAGMGLQEKLALRAALNFMADFISQDFQENSEIAKIMDTIIMNMGIQIMEQLLLGIGGRVPRSFSGPLVDVLFKIIGKYMQPSRQWLQTLLLRDGFPSALCNIL</sequence>
<keyword evidence="6" id="KW-0677">Repeat</keyword>
<dbReference type="InterPro" id="IPR040709">
    <property type="entry name" value="Importin_rep_1"/>
</dbReference>
<organism evidence="10 11">
    <name type="scientific">Mucor plumbeus</name>
    <dbReference type="NCBI Taxonomy" id="97098"/>
    <lineage>
        <taxon>Eukaryota</taxon>
        <taxon>Fungi</taxon>
        <taxon>Fungi incertae sedis</taxon>
        <taxon>Mucoromycota</taxon>
        <taxon>Mucoromycotina</taxon>
        <taxon>Mucoromycetes</taxon>
        <taxon>Mucorales</taxon>
        <taxon>Mucorineae</taxon>
        <taxon>Mucoraceae</taxon>
        <taxon>Mucor</taxon>
    </lineage>
</organism>
<dbReference type="InterPro" id="IPR001494">
    <property type="entry name" value="Importin-beta_N"/>
</dbReference>
<dbReference type="SUPFAM" id="SSF48371">
    <property type="entry name" value="ARM repeat"/>
    <property type="match status" value="1"/>
</dbReference>
<dbReference type="InterPro" id="IPR051345">
    <property type="entry name" value="Importin_beta-like_NTR"/>
</dbReference>
<protein>
    <recommendedName>
        <fullName evidence="4">Importin-13</fullName>
    </recommendedName>
</protein>
<dbReference type="PROSITE" id="PS50166">
    <property type="entry name" value="IMPORTIN_B_NT"/>
    <property type="match status" value="1"/>
</dbReference>
<name>A0A8H7RQR4_9FUNG</name>
<comment type="subcellular location">
    <subcellularLocation>
        <location evidence="1">Nucleus</location>
    </subcellularLocation>
</comment>
<accession>A0A8H7RQR4</accession>
<dbReference type="InterPro" id="IPR016024">
    <property type="entry name" value="ARM-type_fold"/>
</dbReference>
<keyword evidence="8" id="KW-0539">Nucleus</keyword>